<sequence>MAQQREELAMEWRQEGKRYAADVNEFVRIGMESNWQQKQPEPEEDKRHRLAGKVLKEIKAANETGDIAELRSQFPPATWPFSDIYQDKMQGVEPIAIMPNGGILFQTSDSAQQQIYVADATSIEAFADIYSAGVSPDRKYVALADDKEIRVLAEPDRKLNGTVAARYEWAALQRQIKEILPQYESLADDEMPARSLIKMVPFANGQSLLLVSSGGTFLVEQEHVTLLHPDPATYGDDEEDEEDRYIGDAMMHGAVSPDNRWIAFGSQCSEHLLLDIKERVVHEIAPASSYPHHCTFSLDSREVWFNACHFYNGETIKVPIAELTDNAVDKEWPSMNGEMRVYAAAPVSNGQILGDAYGYLRLINSEGEEIWRYFVGSTITGLAVSADEALLAVGTYGGMLHFIDLQSGEKDVYTIGTAPIQEMARWIIWKDGAPLRW</sequence>
<dbReference type="SUPFAM" id="SSF50969">
    <property type="entry name" value="YVTN repeat-like/Quinoprotein amine dehydrogenase"/>
    <property type="match status" value="1"/>
</dbReference>
<keyword evidence="2" id="KW-1185">Reference proteome</keyword>
<dbReference type="RefSeq" id="WP_036686607.1">
    <property type="nucleotide sequence ID" value="NZ_JNVM01000017.1"/>
</dbReference>
<evidence type="ECO:0000313" key="2">
    <source>
        <dbReference type="Proteomes" id="UP000028123"/>
    </source>
</evidence>
<name>A0A081P0N7_9BACL</name>
<accession>A0A081P0N7</accession>
<evidence type="ECO:0000313" key="1">
    <source>
        <dbReference type="EMBL" id="KEQ24260.1"/>
    </source>
</evidence>
<dbReference type="InterPro" id="IPR015943">
    <property type="entry name" value="WD40/YVTN_repeat-like_dom_sf"/>
</dbReference>
<reference evidence="1 2" key="1">
    <citation type="submission" date="2014-06" db="EMBL/GenBank/DDBJ databases">
        <title>Draft genome sequence of Paenibacillus sp. MSt1.</title>
        <authorList>
            <person name="Aw Y.K."/>
            <person name="Ong K.S."/>
            <person name="Gan H.M."/>
            <person name="Lee S.M."/>
        </authorList>
    </citation>
    <scope>NUCLEOTIDE SEQUENCE [LARGE SCALE GENOMIC DNA]</scope>
    <source>
        <strain evidence="1 2">MSt1</strain>
    </source>
</reference>
<dbReference type="OrthoDB" id="267093at2"/>
<dbReference type="eggNOG" id="COG1520">
    <property type="taxonomic scope" value="Bacteria"/>
</dbReference>
<dbReference type="Gene3D" id="2.130.10.10">
    <property type="entry name" value="YVTN repeat-like/Quinoprotein amine dehydrogenase"/>
    <property type="match status" value="1"/>
</dbReference>
<dbReference type="Proteomes" id="UP000028123">
    <property type="component" value="Unassembled WGS sequence"/>
</dbReference>
<organism evidence="1 2">
    <name type="scientific">Paenibacillus tyrfis</name>
    <dbReference type="NCBI Taxonomy" id="1501230"/>
    <lineage>
        <taxon>Bacteria</taxon>
        <taxon>Bacillati</taxon>
        <taxon>Bacillota</taxon>
        <taxon>Bacilli</taxon>
        <taxon>Bacillales</taxon>
        <taxon>Paenibacillaceae</taxon>
        <taxon>Paenibacillus</taxon>
    </lineage>
</organism>
<gene>
    <name evidence="1" type="ORF">ET33_11285</name>
</gene>
<dbReference type="AlphaFoldDB" id="A0A081P0N7"/>
<protein>
    <submittedName>
        <fullName evidence="1">Uncharacterized protein</fullName>
    </submittedName>
</protein>
<dbReference type="EMBL" id="JNVM01000017">
    <property type="protein sequence ID" value="KEQ24260.1"/>
    <property type="molecule type" value="Genomic_DNA"/>
</dbReference>
<comment type="caution">
    <text evidence="1">The sequence shown here is derived from an EMBL/GenBank/DDBJ whole genome shotgun (WGS) entry which is preliminary data.</text>
</comment>
<dbReference type="InterPro" id="IPR011044">
    <property type="entry name" value="Quino_amine_DH_bsu"/>
</dbReference>
<proteinExistence type="predicted"/>